<evidence type="ECO:0000313" key="2">
    <source>
        <dbReference type="EMBL" id="MTW18722.1"/>
    </source>
</evidence>
<sequence>MGAPKTALMTVTGAERPPSLAEAAAELGLTADALNPEFGVVPIDPARRLFAVEVWADRLAVPGAPLTGDDAARDGATGDDYRGPYANPEIAPFGLGPSGRPAKPRKP</sequence>
<dbReference type="EMBL" id="WNKV01000019">
    <property type="protein sequence ID" value="MTW18722.1"/>
    <property type="molecule type" value="Genomic_DNA"/>
</dbReference>
<proteinExistence type="predicted"/>
<dbReference type="Proteomes" id="UP000438991">
    <property type="component" value="Unassembled WGS sequence"/>
</dbReference>
<reference evidence="2 3" key="1">
    <citation type="submission" date="2019-11" db="EMBL/GenBank/DDBJ databases">
        <title>Whole-genome sequence of Rhodoplanes serenus DSM 18633, type strain.</title>
        <authorList>
            <person name="Kyndt J.A."/>
            <person name="Meyer T.E."/>
        </authorList>
    </citation>
    <scope>NUCLEOTIDE SEQUENCE [LARGE SCALE GENOMIC DNA]</scope>
    <source>
        <strain evidence="2 3">DSM 18633</strain>
    </source>
</reference>
<gene>
    <name evidence="2" type="ORF">GJ689_21200</name>
</gene>
<evidence type="ECO:0000256" key="1">
    <source>
        <dbReference type="SAM" id="MobiDB-lite"/>
    </source>
</evidence>
<comment type="caution">
    <text evidence="2">The sequence shown here is derived from an EMBL/GenBank/DDBJ whole genome shotgun (WGS) entry which is preliminary data.</text>
</comment>
<evidence type="ECO:0000313" key="3">
    <source>
        <dbReference type="Proteomes" id="UP000438991"/>
    </source>
</evidence>
<organism evidence="2 3">
    <name type="scientific">Rhodoplanes serenus</name>
    <dbReference type="NCBI Taxonomy" id="200615"/>
    <lineage>
        <taxon>Bacteria</taxon>
        <taxon>Pseudomonadati</taxon>
        <taxon>Pseudomonadota</taxon>
        <taxon>Alphaproteobacteria</taxon>
        <taxon>Hyphomicrobiales</taxon>
        <taxon>Nitrobacteraceae</taxon>
        <taxon>Rhodoplanes</taxon>
    </lineage>
</organism>
<feature type="region of interest" description="Disordered" evidence="1">
    <location>
        <begin position="63"/>
        <end position="107"/>
    </location>
</feature>
<dbReference type="RefSeq" id="WP_155481117.1">
    <property type="nucleotide sequence ID" value="NZ_WNKV01000019.1"/>
</dbReference>
<accession>A0A9X5ATK6</accession>
<protein>
    <submittedName>
        <fullName evidence="2">Uncharacterized protein</fullName>
    </submittedName>
</protein>
<dbReference type="AlphaFoldDB" id="A0A9X5ATK6"/>
<name>A0A9X5ATK6_9BRAD</name>